<sequence>MGSNVYVTRKIPTESILILEAVCDVVDVNPHDRALTREEFLHQVQGRDGLLCLLTETIDDEALDASAGIKGVANYAVGYNNINVLAATRRGIPVSNTPGVLTDTTADLAWGLMLTIARRIAESDRFVREGKFRGWDPLMFLGTDISGKPLGIVGGGRIGTATAKRAGGFNMRILYTSRNRYDDIESIGAEYHSLDVLLRESDYVSVHTPLTLETTHLIGERELDLMKPTAFLINTSRGPVVHEAALVQALKENRIAGAGLDVFEREPELEPGLTSLDNVVIVPHIGSASTATRTAMGNMAAANLIAMIRGEDPPNCINPEYVKHR</sequence>
<dbReference type="EMBL" id="UINC01024995">
    <property type="protein sequence ID" value="SVA99760.1"/>
    <property type="molecule type" value="Genomic_DNA"/>
</dbReference>
<dbReference type="FunFam" id="3.40.50.720:FF:000462">
    <property type="entry name" value="Glyoxylate reductase (NADP+)"/>
    <property type="match status" value="1"/>
</dbReference>
<name>A0A382ADW5_9ZZZZ</name>
<dbReference type="AlphaFoldDB" id="A0A382ADW5"/>
<dbReference type="GO" id="GO:0016618">
    <property type="term" value="F:hydroxypyruvate reductase [NAD(P)H] activity"/>
    <property type="evidence" value="ECO:0007669"/>
    <property type="project" value="TreeGrafter"/>
</dbReference>
<dbReference type="SUPFAM" id="SSF51735">
    <property type="entry name" value="NAD(P)-binding Rossmann-fold domains"/>
    <property type="match status" value="1"/>
</dbReference>
<dbReference type="InterPro" id="IPR050223">
    <property type="entry name" value="D-isomer_2-hydroxyacid_DH"/>
</dbReference>
<dbReference type="GO" id="GO:0051287">
    <property type="term" value="F:NAD binding"/>
    <property type="evidence" value="ECO:0007669"/>
    <property type="project" value="InterPro"/>
</dbReference>
<dbReference type="Pfam" id="PF02826">
    <property type="entry name" value="2-Hacid_dh_C"/>
    <property type="match status" value="1"/>
</dbReference>
<feature type="domain" description="D-isomer specific 2-hydroxyacid dehydrogenase NAD-binding" evidence="4">
    <location>
        <begin position="111"/>
        <end position="286"/>
    </location>
</feature>
<gene>
    <name evidence="5" type="ORF">METZ01_LOCUS152614</name>
</gene>
<evidence type="ECO:0000259" key="3">
    <source>
        <dbReference type="Pfam" id="PF00389"/>
    </source>
</evidence>
<comment type="similarity">
    <text evidence="1">Belongs to the D-isomer specific 2-hydroxyacid dehydrogenase family.</text>
</comment>
<dbReference type="SUPFAM" id="SSF52283">
    <property type="entry name" value="Formate/glycerate dehydrogenase catalytic domain-like"/>
    <property type="match status" value="1"/>
</dbReference>
<organism evidence="5">
    <name type="scientific">marine metagenome</name>
    <dbReference type="NCBI Taxonomy" id="408172"/>
    <lineage>
        <taxon>unclassified sequences</taxon>
        <taxon>metagenomes</taxon>
        <taxon>ecological metagenomes</taxon>
    </lineage>
</organism>
<accession>A0A382ADW5</accession>
<evidence type="ECO:0000259" key="4">
    <source>
        <dbReference type="Pfam" id="PF02826"/>
    </source>
</evidence>
<proteinExistence type="inferred from homology"/>
<evidence type="ECO:0000313" key="5">
    <source>
        <dbReference type="EMBL" id="SVA99760.1"/>
    </source>
</evidence>
<dbReference type="InterPro" id="IPR006140">
    <property type="entry name" value="D-isomer_DH_NAD-bd"/>
</dbReference>
<reference evidence="5" key="1">
    <citation type="submission" date="2018-05" db="EMBL/GenBank/DDBJ databases">
        <authorList>
            <person name="Lanie J.A."/>
            <person name="Ng W.-L."/>
            <person name="Kazmierczak K.M."/>
            <person name="Andrzejewski T.M."/>
            <person name="Davidsen T.M."/>
            <person name="Wayne K.J."/>
            <person name="Tettelin H."/>
            <person name="Glass J.I."/>
            <person name="Rusch D."/>
            <person name="Podicherti R."/>
            <person name="Tsui H.-C.T."/>
            <person name="Winkler M.E."/>
        </authorList>
    </citation>
    <scope>NUCLEOTIDE SEQUENCE</scope>
</reference>
<evidence type="ECO:0008006" key="6">
    <source>
        <dbReference type="Google" id="ProtNLM"/>
    </source>
</evidence>
<dbReference type="Pfam" id="PF00389">
    <property type="entry name" value="2-Hacid_dh"/>
    <property type="match status" value="1"/>
</dbReference>
<evidence type="ECO:0000256" key="2">
    <source>
        <dbReference type="ARBA" id="ARBA00023002"/>
    </source>
</evidence>
<dbReference type="InterPro" id="IPR036291">
    <property type="entry name" value="NAD(P)-bd_dom_sf"/>
</dbReference>
<dbReference type="PANTHER" id="PTHR10996:SF257">
    <property type="entry name" value="GLYOXYLATE REDUCTASE 1"/>
    <property type="match status" value="1"/>
</dbReference>
<dbReference type="PROSITE" id="PS00065">
    <property type="entry name" value="D_2_HYDROXYACID_DH_1"/>
    <property type="match status" value="1"/>
</dbReference>
<dbReference type="CDD" id="cd05301">
    <property type="entry name" value="GDH"/>
    <property type="match status" value="1"/>
</dbReference>
<dbReference type="PANTHER" id="PTHR10996">
    <property type="entry name" value="2-HYDROXYACID DEHYDROGENASE-RELATED"/>
    <property type="match status" value="1"/>
</dbReference>
<dbReference type="Gene3D" id="3.40.50.720">
    <property type="entry name" value="NAD(P)-binding Rossmann-like Domain"/>
    <property type="match status" value="2"/>
</dbReference>
<dbReference type="GO" id="GO:0030267">
    <property type="term" value="F:glyoxylate reductase (NADPH) activity"/>
    <property type="evidence" value="ECO:0007669"/>
    <property type="project" value="TreeGrafter"/>
</dbReference>
<evidence type="ECO:0000256" key="1">
    <source>
        <dbReference type="ARBA" id="ARBA00005854"/>
    </source>
</evidence>
<dbReference type="GO" id="GO:0005829">
    <property type="term" value="C:cytosol"/>
    <property type="evidence" value="ECO:0007669"/>
    <property type="project" value="TreeGrafter"/>
</dbReference>
<keyword evidence="2" id="KW-0560">Oxidoreductase</keyword>
<protein>
    <recommendedName>
        <fullName evidence="6">D-glycerate dehydrogenase</fullName>
    </recommendedName>
</protein>
<dbReference type="InterPro" id="IPR029752">
    <property type="entry name" value="D-isomer_DH_CS1"/>
</dbReference>
<feature type="domain" description="D-isomer specific 2-hydroxyacid dehydrogenase catalytic" evidence="3">
    <location>
        <begin position="5"/>
        <end position="318"/>
    </location>
</feature>
<dbReference type="InterPro" id="IPR006139">
    <property type="entry name" value="D-isomer_2_OHA_DH_cat_dom"/>
</dbReference>